<accession>A0A0X8F9L2</accession>
<reference evidence="2 3" key="1">
    <citation type="journal article" date="2016" name="Genome Announc.">
        <title>Complete Genome Sequences of Aerococcus christensenii CCUG 28831T, Aerococcus sanguinicola CCUG 43001T, Aerococcus urinae CCUG 36881T, Aerococcus urinaeequi CCUG 28094T, Aerococcus urinaehominis CCUG 42038 BT, and Aerococcus viridans CCUG 4311T.</title>
        <authorList>
            <person name="Carkaci D."/>
            <person name="Dargis R."/>
            <person name="Nielsen X.C."/>
            <person name="Skovgaard O."/>
            <person name="Fuursted K."/>
            <person name="Christensen J.J."/>
        </authorList>
    </citation>
    <scope>NUCLEOTIDE SEQUENCE [LARGE SCALE GENOMIC DNA]</scope>
    <source>
        <strain evidence="2 3">CCUG43001</strain>
    </source>
</reference>
<protein>
    <submittedName>
        <fullName evidence="2">Uncharacterized protein</fullName>
    </submittedName>
</protein>
<gene>
    <name evidence="2" type="ORF">AWM72_00025</name>
</gene>
<sequence>MSELESQLKDKILEMQMLNDSYESQLIVLKDKIENYEYEAEEVDPLAIPLKSCERYYYIDGNGKVTWSIAEGHAFEDERWAQGNVLSTEEEGKFEAERRKVETALKRLSEASMKGFEWGKKHAVTIKPGLGKVLVSIRVFSGPTLNTIYFASMEEANEAIESVGEVNIKKYIFGGE</sequence>
<evidence type="ECO:0000313" key="2">
    <source>
        <dbReference type="EMBL" id="AMB93267.1"/>
    </source>
</evidence>
<dbReference type="EMBL" id="CP014160">
    <property type="protein sequence ID" value="AMB93267.1"/>
    <property type="molecule type" value="Genomic_DNA"/>
</dbReference>
<organism evidence="2 3">
    <name type="scientific">Aerococcus sanguinicola</name>
    <dbReference type="NCBI Taxonomy" id="119206"/>
    <lineage>
        <taxon>Bacteria</taxon>
        <taxon>Bacillati</taxon>
        <taxon>Bacillota</taxon>
        <taxon>Bacilli</taxon>
        <taxon>Lactobacillales</taxon>
        <taxon>Aerococcaceae</taxon>
        <taxon>Aerococcus</taxon>
    </lineage>
</organism>
<keyword evidence="1" id="KW-0175">Coiled coil</keyword>
<feature type="coiled-coil region" evidence="1">
    <location>
        <begin position="1"/>
        <end position="39"/>
    </location>
</feature>
<dbReference type="RefSeq" id="WP_067971348.1">
    <property type="nucleotide sequence ID" value="NZ_CAJHKM010000003.1"/>
</dbReference>
<dbReference type="KEGG" id="asan:AWM72_00025"/>
<dbReference type="Proteomes" id="UP000069912">
    <property type="component" value="Chromosome"/>
</dbReference>
<dbReference type="GeneID" id="92902461"/>
<name>A0A0X8F9L2_9LACT</name>
<evidence type="ECO:0000313" key="3">
    <source>
        <dbReference type="Proteomes" id="UP000069912"/>
    </source>
</evidence>
<reference evidence="3" key="2">
    <citation type="submission" date="2016-01" db="EMBL/GenBank/DDBJ databases">
        <title>Six Aerococcus type strain genome sequencing and assembly using PacBio and Illumina Hiseq.</title>
        <authorList>
            <person name="Carkaci D."/>
            <person name="Dargis R."/>
            <person name="Nielsen X.C."/>
            <person name="Skovgaard O."/>
            <person name="Fuursted K."/>
            <person name="Christensen J.J."/>
        </authorList>
    </citation>
    <scope>NUCLEOTIDE SEQUENCE [LARGE SCALE GENOMIC DNA]</scope>
    <source>
        <strain evidence="3">CCUG43001</strain>
    </source>
</reference>
<proteinExistence type="predicted"/>
<keyword evidence="3" id="KW-1185">Reference proteome</keyword>
<evidence type="ECO:0000256" key="1">
    <source>
        <dbReference type="SAM" id="Coils"/>
    </source>
</evidence>
<dbReference type="AlphaFoldDB" id="A0A0X8F9L2"/>